<feature type="domain" description="Xylose isomerase-like TIM barrel" evidence="1">
    <location>
        <begin position="57"/>
        <end position="292"/>
    </location>
</feature>
<dbReference type="PANTHER" id="PTHR12110">
    <property type="entry name" value="HYDROXYPYRUVATE ISOMERASE"/>
    <property type="match status" value="1"/>
</dbReference>
<dbReference type="EMBL" id="FOXH01000009">
    <property type="protein sequence ID" value="SFQ05292.1"/>
    <property type="molecule type" value="Genomic_DNA"/>
</dbReference>
<dbReference type="PANTHER" id="PTHR12110:SF41">
    <property type="entry name" value="INOSOSE DEHYDRATASE"/>
    <property type="match status" value="1"/>
</dbReference>
<reference evidence="2 3" key="1">
    <citation type="submission" date="2016-10" db="EMBL/GenBank/DDBJ databases">
        <authorList>
            <person name="de Groot N.N."/>
        </authorList>
    </citation>
    <scope>NUCLEOTIDE SEQUENCE [LARGE SCALE GENOMIC DNA]</scope>
    <source>
        <strain evidence="3">E92,LMG 26720,CCM 7988</strain>
    </source>
</reference>
<sequence>MLDRRRFIKNSSALAFGGMLLPNQLKSLLGRTSAQPVGVQLFTAMSIIDKDLNGTLQKIASIGYQELESAFSMKGGYYGLKPKEFADLAKSFGLSWKSHHVLGAPFKMPAGGAGGGQFAKTAIPKLPPMKTLLTDHQQLVDEAAEGGVEYLVCASTPIKTLDEIKTSMEVLQKTGEACKKAGIVFAYHNHSAEFEKVEGQIPYDLFTSQISSDILKFELDLAWVIKAGINPVDLFKKHPGRFPLWHVKDLSKGTNIPVEIGTGYLDFKPIFENASTSGMKHFFVEQDGAPSPLENITTSFNNLKKIIG</sequence>
<keyword evidence="2" id="KW-0413">Isomerase</keyword>
<evidence type="ECO:0000313" key="3">
    <source>
        <dbReference type="Proteomes" id="UP000199306"/>
    </source>
</evidence>
<dbReference type="Gene3D" id="3.20.20.150">
    <property type="entry name" value="Divalent-metal-dependent TIM barrel enzymes"/>
    <property type="match status" value="1"/>
</dbReference>
<keyword evidence="3" id="KW-1185">Reference proteome</keyword>
<protein>
    <submittedName>
        <fullName evidence="2">Sugar phosphate isomerase/epimerase</fullName>
    </submittedName>
</protein>
<dbReference type="GO" id="GO:0016853">
    <property type="term" value="F:isomerase activity"/>
    <property type="evidence" value="ECO:0007669"/>
    <property type="project" value="UniProtKB-KW"/>
</dbReference>
<name>A0A1I5VD23_9BACT</name>
<dbReference type="InterPro" id="IPR036237">
    <property type="entry name" value="Xyl_isomerase-like_sf"/>
</dbReference>
<organism evidence="2 3">
    <name type="scientific">Pseudarcicella hirudinis</name>
    <dbReference type="NCBI Taxonomy" id="1079859"/>
    <lineage>
        <taxon>Bacteria</taxon>
        <taxon>Pseudomonadati</taxon>
        <taxon>Bacteroidota</taxon>
        <taxon>Cytophagia</taxon>
        <taxon>Cytophagales</taxon>
        <taxon>Flectobacillaceae</taxon>
        <taxon>Pseudarcicella</taxon>
    </lineage>
</organism>
<gene>
    <name evidence="2" type="ORF">SAMN04515674_10942</name>
</gene>
<dbReference type="SUPFAM" id="SSF51658">
    <property type="entry name" value="Xylose isomerase-like"/>
    <property type="match status" value="1"/>
</dbReference>
<evidence type="ECO:0000259" key="1">
    <source>
        <dbReference type="Pfam" id="PF01261"/>
    </source>
</evidence>
<evidence type="ECO:0000313" key="2">
    <source>
        <dbReference type="EMBL" id="SFQ05292.1"/>
    </source>
</evidence>
<dbReference type="Pfam" id="PF01261">
    <property type="entry name" value="AP_endonuc_2"/>
    <property type="match status" value="1"/>
</dbReference>
<dbReference type="InterPro" id="IPR013022">
    <property type="entry name" value="Xyl_isomerase-like_TIM-brl"/>
</dbReference>
<accession>A0A1I5VD23</accession>
<dbReference type="STRING" id="1079859.SAMN04515674_10942"/>
<dbReference type="AlphaFoldDB" id="A0A1I5VD23"/>
<dbReference type="InterPro" id="IPR050312">
    <property type="entry name" value="IolE/XylAMocC-like"/>
</dbReference>
<dbReference type="RefSeq" id="WP_092018076.1">
    <property type="nucleotide sequence ID" value="NZ_FOXH01000009.1"/>
</dbReference>
<proteinExistence type="predicted"/>
<dbReference type="Proteomes" id="UP000199306">
    <property type="component" value="Unassembled WGS sequence"/>
</dbReference>
<dbReference type="OrthoDB" id="9798407at2"/>